<dbReference type="Pfam" id="PF07732">
    <property type="entry name" value="Cu-oxidase_3"/>
    <property type="match status" value="1"/>
</dbReference>
<name>A0A517VK82_9PLAN</name>
<dbReference type="InterPro" id="IPR011706">
    <property type="entry name" value="Cu-oxidase_C"/>
</dbReference>
<dbReference type="InterPro" id="IPR045087">
    <property type="entry name" value="Cu-oxidase_fam"/>
</dbReference>
<dbReference type="CDD" id="cd04202">
    <property type="entry name" value="CuRO_D2_2dMcoN_like"/>
    <property type="match status" value="1"/>
</dbReference>
<evidence type="ECO:0000313" key="5">
    <source>
        <dbReference type="Proteomes" id="UP000316855"/>
    </source>
</evidence>
<dbReference type="InterPro" id="IPR006311">
    <property type="entry name" value="TAT_signal"/>
</dbReference>
<dbReference type="OrthoDB" id="9757546at2"/>
<dbReference type="InterPro" id="IPR008972">
    <property type="entry name" value="Cupredoxin"/>
</dbReference>
<dbReference type="SUPFAM" id="SSF49503">
    <property type="entry name" value="Cupredoxins"/>
    <property type="match status" value="2"/>
</dbReference>
<feature type="domain" description="Plastocyanin-like" evidence="3">
    <location>
        <begin position="119"/>
        <end position="216"/>
    </location>
</feature>
<dbReference type="InterPro" id="IPR019546">
    <property type="entry name" value="TAT_signal_bac_arc"/>
</dbReference>
<dbReference type="GO" id="GO:0016491">
    <property type="term" value="F:oxidoreductase activity"/>
    <property type="evidence" value="ECO:0007669"/>
    <property type="project" value="InterPro"/>
</dbReference>
<dbReference type="Proteomes" id="UP000316855">
    <property type="component" value="Chromosome"/>
</dbReference>
<dbReference type="KEGG" id="gax:Pan161_51080"/>
<proteinExistence type="predicted"/>
<organism evidence="4 5">
    <name type="scientific">Gimesia algae</name>
    <dbReference type="NCBI Taxonomy" id="2527971"/>
    <lineage>
        <taxon>Bacteria</taxon>
        <taxon>Pseudomonadati</taxon>
        <taxon>Planctomycetota</taxon>
        <taxon>Planctomycetia</taxon>
        <taxon>Planctomycetales</taxon>
        <taxon>Planctomycetaceae</taxon>
        <taxon>Gimesia</taxon>
    </lineage>
</organism>
<accession>A0A517VK82</accession>
<evidence type="ECO:0000259" key="3">
    <source>
        <dbReference type="Pfam" id="PF07732"/>
    </source>
</evidence>
<dbReference type="Pfam" id="PF07731">
    <property type="entry name" value="Cu-oxidase_2"/>
    <property type="match status" value="1"/>
</dbReference>
<evidence type="ECO:0000313" key="4">
    <source>
        <dbReference type="EMBL" id="QDT93429.1"/>
    </source>
</evidence>
<feature type="region of interest" description="Disordered" evidence="1">
    <location>
        <begin position="446"/>
        <end position="468"/>
    </location>
</feature>
<feature type="compositionally biased region" description="Pro residues" evidence="1">
    <location>
        <begin position="450"/>
        <end position="468"/>
    </location>
</feature>
<evidence type="ECO:0000259" key="2">
    <source>
        <dbReference type="Pfam" id="PF07731"/>
    </source>
</evidence>
<evidence type="ECO:0000256" key="1">
    <source>
        <dbReference type="SAM" id="MobiDB-lite"/>
    </source>
</evidence>
<dbReference type="AlphaFoldDB" id="A0A517VK82"/>
<sequence>MGSPNDRRDFLKHGAAATAGLFATSATMAKAAESADTGNSRAEGEAFPRMHPGLGGPIGSPTDRGKLVPGLREAGQAPVNVIAPDLKTTWGKIVNGAREFHLHAMPVRREVLPGIWMDAYGFNGQFPGPVLEMYQGERIRIVFRNDLPEPTTLHSHGLELPISFDGIPAVTQDLVKPGHTFVYEYDVHQEGSYFLHPHVAMQEAIGMVVPFIIHPKVAYEPTVDRDFVLMTQQFAMLPNAHIPNTMSMDWNFLTINGRCGPYTTPLVCKLGERIRIRFLNFSTLHQHPMHLHGHTFWVTGTEGGRIPESAWIPGNTVIVGVAQSRDVELIANNPGDWVLHCHMFHHMMNHMVSQVGPIIRQKKDDPGFKVPGYPQMMKGMSDMKVLPEGEELPFDDYSMPMTTEDMRKINGRREVQGMREGWFKGVKGLFTVMRVLPPHLYDKVMNTDEPIPPNSSTPLNPPPGSQKL</sequence>
<feature type="domain" description="Plastocyanin-like" evidence="2">
    <location>
        <begin position="250"/>
        <end position="355"/>
    </location>
</feature>
<dbReference type="GO" id="GO:0005507">
    <property type="term" value="F:copper ion binding"/>
    <property type="evidence" value="ECO:0007669"/>
    <property type="project" value="InterPro"/>
</dbReference>
<dbReference type="InterPro" id="IPR011707">
    <property type="entry name" value="Cu-oxidase-like_N"/>
</dbReference>
<dbReference type="NCBIfam" id="TIGR01409">
    <property type="entry name" value="TAT_signal_seq"/>
    <property type="match status" value="1"/>
</dbReference>
<keyword evidence="5" id="KW-1185">Reference proteome</keyword>
<protein>
    <submittedName>
        <fullName evidence="4">Copper resistance protein A</fullName>
    </submittedName>
</protein>
<dbReference type="Gene3D" id="2.60.40.420">
    <property type="entry name" value="Cupredoxins - blue copper proteins"/>
    <property type="match status" value="1"/>
</dbReference>
<dbReference type="PROSITE" id="PS51318">
    <property type="entry name" value="TAT"/>
    <property type="match status" value="1"/>
</dbReference>
<reference evidence="4 5" key="1">
    <citation type="submission" date="2019-02" db="EMBL/GenBank/DDBJ databases">
        <title>Deep-cultivation of Planctomycetes and their phenomic and genomic characterization uncovers novel biology.</title>
        <authorList>
            <person name="Wiegand S."/>
            <person name="Jogler M."/>
            <person name="Boedeker C."/>
            <person name="Pinto D."/>
            <person name="Vollmers J."/>
            <person name="Rivas-Marin E."/>
            <person name="Kohn T."/>
            <person name="Peeters S.H."/>
            <person name="Heuer A."/>
            <person name="Rast P."/>
            <person name="Oberbeckmann S."/>
            <person name="Bunk B."/>
            <person name="Jeske O."/>
            <person name="Meyerdierks A."/>
            <person name="Storesund J.E."/>
            <person name="Kallscheuer N."/>
            <person name="Luecker S."/>
            <person name="Lage O.M."/>
            <person name="Pohl T."/>
            <person name="Merkel B.J."/>
            <person name="Hornburger P."/>
            <person name="Mueller R.-W."/>
            <person name="Bruemmer F."/>
            <person name="Labrenz M."/>
            <person name="Spormann A.M."/>
            <person name="Op den Camp H."/>
            <person name="Overmann J."/>
            <person name="Amann R."/>
            <person name="Jetten M.S.M."/>
            <person name="Mascher T."/>
            <person name="Medema M.H."/>
            <person name="Devos D.P."/>
            <person name="Kaster A.-K."/>
            <person name="Ovreas L."/>
            <person name="Rohde M."/>
            <person name="Galperin M.Y."/>
            <person name="Jogler C."/>
        </authorList>
    </citation>
    <scope>NUCLEOTIDE SEQUENCE [LARGE SCALE GENOMIC DNA]</scope>
    <source>
        <strain evidence="4 5">Pan161</strain>
    </source>
</reference>
<gene>
    <name evidence="4" type="primary">copA_1</name>
    <name evidence="4" type="ORF">Pan161_51080</name>
</gene>
<dbReference type="RefSeq" id="WP_145231401.1">
    <property type="nucleotide sequence ID" value="NZ_CP036343.1"/>
</dbReference>
<dbReference type="PANTHER" id="PTHR11709">
    <property type="entry name" value="MULTI-COPPER OXIDASE"/>
    <property type="match status" value="1"/>
</dbReference>
<dbReference type="EMBL" id="CP036343">
    <property type="protein sequence ID" value="QDT93429.1"/>
    <property type="molecule type" value="Genomic_DNA"/>
</dbReference>